<organism evidence="1 2">
    <name type="scientific">Schistosoma mattheei</name>
    <dbReference type="NCBI Taxonomy" id="31246"/>
    <lineage>
        <taxon>Eukaryota</taxon>
        <taxon>Metazoa</taxon>
        <taxon>Spiralia</taxon>
        <taxon>Lophotrochozoa</taxon>
        <taxon>Platyhelminthes</taxon>
        <taxon>Trematoda</taxon>
        <taxon>Digenea</taxon>
        <taxon>Strigeidida</taxon>
        <taxon>Schistosomatoidea</taxon>
        <taxon>Schistosomatidae</taxon>
        <taxon>Schistosoma</taxon>
    </lineage>
</organism>
<accession>A0A3P8KV18</accession>
<reference evidence="1 2" key="1">
    <citation type="submission" date="2018-11" db="EMBL/GenBank/DDBJ databases">
        <authorList>
            <consortium name="Pathogen Informatics"/>
        </authorList>
    </citation>
    <scope>NUCLEOTIDE SEQUENCE [LARGE SCALE GENOMIC DNA]</scope>
    <source>
        <strain>Denwood</strain>
        <strain evidence="2">Zambia</strain>
    </source>
</reference>
<dbReference type="Proteomes" id="UP000269396">
    <property type="component" value="Unassembled WGS sequence"/>
</dbReference>
<protein>
    <submittedName>
        <fullName evidence="1">Uncharacterized protein</fullName>
    </submittedName>
</protein>
<evidence type="ECO:0000313" key="1">
    <source>
        <dbReference type="EMBL" id="VDP83476.1"/>
    </source>
</evidence>
<sequence length="79" mass="9569">MILLVLLLLLVLLVLLLLMMTMMMMIMIFIIHISWTWNPALKRKRGKPRNTLRRIIEADMKKMNYNWKELESIVQDRVE</sequence>
<keyword evidence="2" id="KW-1185">Reference proteome</keyword>
<dbReference type="AlphaFoldDB" id="A0A3P8KV18"/>
<name>A0A3P8KV18_9TREM</name>
<evidence type="ECO:0000313" key="2">
    <source>
        <dbReference type="Proteomes" id="UP000269396"/>
    </source>
</evidence>
<gene>
    <name evidence="1" type="ORF">SMTD_LOCUS20836</name>
</gene>
<proteinExistence type="predicted"/>
<dbReference type="EMBL" id="UZAL01045510">
    <property type="protein sequence ID" value="VDP83476.1"/>
    <property type="molecule type" value="Genomic_DNA"/>
</dbReference>